<dbReference type="InParanoid" id="A0A0G4FU67"/>
<dbReference type="PhylomeDB" id="A0A0G4FU67"/>
<protein>
    <submittedName>
        <fullName evidence="1">Uncharacterized protein</fullName>
    </submittedName>
</protein>
<accession>A0A0G4FU67</accession>
<dbReference type="EMBL" id="CDMY01000500">
    <property type="protein sequence ID" value="CEM18451.1"/>
    <property type="molecule type" value="Genomic_DNA"/>
</dbReference>
<dbReference type="VEuPathDB" id="CryptoDB:Vbra_21697"/>
<dbReference type="Proteomes" id="UP000041254">
    <property type="component" value="Unassembled WGS sequence"/>
</dbReference>
<evidence type="ECO:0000313" key="2">
    <source>
        <dbReference type="Proteomes" id="UP000041254"/>
    </source>
</evidence>
<keyword evidence="2" id="KW-1185">Reference proteome</keyword>
<reference evidence="1 2" key="1">
    <citation type="submission" date="2014-11" db="EMBL/GenBank/DDBJ databases">
        <authorList>
            <person name="Zhu J."/>
            <person name="Qi W."/>
            <person name="Song R."/>
        </authorList>
    </citation>
    <scope>NUCLEOTIDE SEQUENCE [LARGE SCALE GENOMIC DNA]</scope>
</reference>
<dbReference type="AlphaFoldDB" id="A0A0G4FU67"/>
<evidence type="ECO:0000313" key="1">
    <source>
        <dbReference type="EMBL" id="CEM18451.1"/>
    </source>
</evidence>
<gene>
    <name evidence="1" type="ORF">Vbra_21697</name>
</gene>
<name>A0A0G4FU67_VITBC</name>
<organism evidence="1 2">
    <name type="scientific">Vitrella brassicaformis (strain CCMP3155)</name>
    <dbReference type="NCBI Taxonomy" id="1169540"/>
    <lineage>
        <taxon>Eukaryota</taxon>
        <taxon>Sar</taxon>
        <taxon>Alveolata</taxon>
        <taxon>Colpodellida</taxon>
        <taxon>Vitrellaceae</taxon>
        <taxon>Vitrella</taxon>
    </lineage>
</organism>
<proteinExistence type="predicted"/>
<sequence>MARVIERINTPLARHSLDGLLEIKGAGEDDAGWLSNSADMLEQGTYEWSVIASFIRMANIYRITPPQQKRLIVSSCPAPSTNRLPLAMAAYSIIGDQLTHRGRSMALQRSDGEGNYSILGLRFHVVQLSEMCVNHMYRASYNPEDPPVRTVQSTLTFPHFSAMLVWHLINSCGKQAGEGVRETVVVSEDLNKRDERFRSLLTDRLEGYTAVDYHDSYRWGADDGLRRIIMLKGLKHGDTVNSFISVGNGHVAIYTTESTVEGATAIAARHPVAVEAARPILDQYNLTDTLMNAEYPAQQEPCFCEECLLRRIGIETVTSASGRRMFVMQMQ</sequence>